<dbReference type="EMBL" id="LRQV01000121">
    <property type="protein sequence ID" value="KXK59294.1"/>
    <property type="molecule type" value="Genomic_DNA"/>
</dbReference>
<evidence type="ECO:0000256" key="2">
    <source>
        <dbReference type="SAM" id="Phobius"/>
    </source>
</evidence>
<comment type="caution">
    <text evidence="3">The sequence shown here is derived from an EMBL/GenBank/DDBJ whole genome shotgun (WGS) entry which is preliminary data.</text>
</comment>
<keyword evidence="2" id="KW-1133">Transmembrane helix</keyword>
<evidence type="ECO:0000256" key="1">
    <source>
        <dbReference type="SAM" id="MobiDB-lite"/>
    </source>
</evidence>
<reference evidence="3 4" key="1">
    <citation type="submission" date="2016-01" db="EMBL/GenBank/DDBJ databases">
        <title>Whole genome sequence and analysis of Micromonospora rosaria DSM 803, which can produce antibacterial substance rosamicin.</title>
        <authorList>
            <person name="Yang H."/>
            <person name="He X."/>
            <person name="Zhu D."/>
        </authorList>
    </citation>
    <scope>NUCLEOTIDE SEQUENCE [LARGE SCALE GENOMIC DNA]</scope>
    <source>
        <strain evidence="3 4">DSM 803</strain>
    </source>
</reference>
<evidence type="ECO:0000313" key="4">
    <source>
        <dbReference type="Proteomes" id="UP000070620"/>
    </source>
</evidence>
<feature type="transmembrane region" description="Helical" evidence="2">
    <location>
        <begin position="70"/>
        <end position="89"/>
    </location>
</feature>
<keyword evidence="4" id="KW-1185">Reference proteome</keyword>
<dbReference type="AlphaFoldDB" id="A0A136PLM3"/>
<dbReference type="OrthoDB" id="3404906at2"/>
<protein>
    <submittedName>
        <fullName evidence="3">Uncharacterized protein</fullName>
    </submittedName>
</protein>
<keyword evidence="2" id="KW-0812">Transmembrane</keyword>
<dbReference type="RefSeq" id="WP_067371102.1">
    <property type="nucleotide sequence ID" value="NZ_JBIUBN010000008.1"/>
</dbReference>
<feature type="transmembrane region" description="Helical" evidence="2">
    <location>
        <begin position="41"/>
        <end position="64"/>
    </location>
</feature>
<organism evidence="3 4">
    <name type="scientific">Micromonospora rosaria</name>
    <dbReference type="NCBI Taxonomy" id="47874"/>
    <lineage>
        <taxon>Bacteria</taxon>
        <taxon>Bacillati</taxon>
        <taxon>Actinomycetota</taxon>
        <taxon>Actinomycetes</taxon>
        <taxon>Micromonosporales</taxon>
        <taxon>Micromonosporaceae</taxon>
        <taxon>Micromonospora</taxon>
    </lineage>
</organism>
<accession>A0A136PLM3</accession>
<gene>
    <name evidence="3" type="ORF">AWW66_25005</name>
</gene>
<keyword evidence="2" id="KW-0472">Membrane</keyword>
<sequence>MTHPAFRPDPAAGVRPLPRTPSGLFPSAPPSRPAYREPHPVTGSGVAAGAAMAAAWLVLFALLGADVAGYARWTLFAGTIAWLAAFLLVRSGDRGVATGIAIVTSGGWSIAATVVAMRWAGTGDWPLW</sequence>
<dbReference type="Proteomes" id="UP000070620">
    <property type="component" value="Unassembled WGS sequence"/>
</dbReference>
<evidence type="ECO:0000313" key="3">
    <source>
        <dbReference type="EMBL" id="KXK59294.1"/>
    </source>
</evidence>
<proteinExistence type="predicted"/>
<name>A0A136PLM3_9ACTN</name>
<feature type="transmembrane region" description="Helical" evidence="2">
    <location>
        <begin position="96"/>
        <end position="120"/>
    </location>
</feature>
<feature type="region of interest" description="Disordered" evidence="1">
    <location>
        <begin position="1"/>
        <end position="38"/>
    </location>
</feature>